<gene>
    <name evidence="1" type="primary">pucD_1</name>
    <name evidence="1" type="ORF">BN000_00904</name>
</gene>
<protein>
    <submittedName>
        <fullName evidence="1">Xanthine dehydrogenase, molybdopterin-binding subunit</fullName>
    </submittedName>
</protein>
<proteinExistence type="predicted"/>
<dbReference type="EMBL" id="CVRB01000001">
    <property type="protein sequence ID" value="CRK81010.1"/>
    <property type="molecule type" value="Genomic_DNA"/>
</dbReference>
<reference evidence="2" key="1">
    <citation type="submission" date="2015-05" db="EMBL/GenBank/DDBJ databases">
        <authorList>
            <person name="Urmite Genomes"/>
        </authorList>
    </citation>
    <scope>NUCLEOTIDE SEQUENCE [LARGE SCALE GENOMIC DNA]</scope>
    <source>
        <strain evidence="2">LF1</strain>
    </source>
</reference>
<dbReference type="SUPFAM" id="SSF56003">
    <property type="entry name" value="Molybdenum cofactor-binding domain"/>
    <property type="match status" value="1"/>
</dbReference>
<dbReference type="GO" id="GO:0016491">
    <property type="term" value="F:oxidoreductase activity"/>
    <property type="evidence" value="ECO:0007669"/>
    <property type="project" value="InterPro"/>
</dbReference>
<dbReference type="Proteomes" id="UP000199087">
    <property type="component" value="Unassembled WGS sequence"/>
</dbReference>
<evidence type="ECO:0000313" key="1">
    <source>
        <dbReference type="EMBL" id="CRK81010.1"/>
    </source>
</evidence>
<organism evidence="1 2">
    <name type="scientific">Neobacillus massiliamazoniensis</name>
    <dbReference type="NCBI Taxonomy" id="1499688"/>
    <lineage>
        <taxon>Bacteria</taxon>
        <taxon>Bacillati</taxon>
        <taxon>Bacillota</taxon>
        <taxon>Bacilli</taxon>
        <taxon>Bacillales</taxon>
        <taxon>Bacillaceae</taxon>
        <taxon>Neobacillus</taxon>
    </lineage>
</organism>
<evidence type="ECO:0000313" key="2">
    <source>
        <dbReference type="Proteomes" id="UP000199087"/>
    </source>
</evidence>
<dbReference type="AlphaFoldDB" id="A0A0U1NSG6"/>
<dbReference type="STRING" id="1499688.BN000_00904"/>
<accession>A0A0U1NSG6</accession>
<dbReference type="InterPro" id="IPR037165">
    <property type="entry name" value="AldOxase/xan_DH_Mopterin-bd_sf"/>
</dbReference>
<keyword evidence="2" id="KW-1185">Reference proteome</keyword>
<name>A0A0U1NSG6_9BACI</name>
<dbReference type="Gene3D" id="3.30.365.10">
    <property type="entry name" value="Aldehyde oxidase/xanthine dehydrogenase, molybdopterin binding domain"/>
    <property type="match status" value="1"/>
</dbReference>
<sequence>MVGFVETPQLDSPYGAPEIGEQGLMGMPGALGNALSLAAGVSLHHLQLIWRAKEANR</sequence>